<keyword evidence="3" id="KW-0449">Lipoprotein</keyword>
<dbReference type="Gene3D" id="3.30.70.100">
    <property type="match status" value="1"/>
</dbReference>
<dbReference type="InterPro" id="IPR036163">
    <property type="entry name" value="HMA_dom_sf"/>
</dbReference>
<keyword evidence="1" id="KW-0488">Methylation</keyword>
<dbReference type="SUPFAM" id="SSF55008">
    <property type="entry name" value="HMA, heavy metal-associated domain"/>
    <property type="match status" value="1"/>
</dbReference>
<organism evidence="7 8">
    <name type="scientific">Hibiscus trionum</name>
    <name type="common">Flower of an hour</name>
    <dbReference type="NCBI Taxonomy" id="183268"/>
    <lineage>
        <taxon>Eukaryota</taxon>
        <taxon>Viridiplantae</taxon>
        <taxon>Streptophyta</taxon>
        <taxon>Embryophyta</taxon>
        <taxon>Tracheophyta</taxon>
        <taxon>Spermatophyta</taxon>
        <taxon>Magnoliopsida</taxon>
        <taxon>eudicotyledons</taxon>
        <taxon>Gunneridae</taxon>
        <taxon>Pentapetalae</taxon>
        <taxon>rosids</taxon>
        <taxon>malvids</taxon>
        <taxon>Malvales</taxon>
        <taxon>Malvaceae</taxon>
        <taxon>Malvoideae</taxon>
        <taxon>Hibiscus</taxon>
    </lineage>
</organism>
<sequence length="270" mass="30175">MLTTGLELGDIETHLLKVNINCQGCNRRVKKLLRKIEGVFSVHIDEEHQVVKVTGKVDPTKLVKRLIKFGKHAEFWSPYKHLEFIGDSNNTDQMQYLRINGIDIPQTEHGSTTVGYDVEADSGKYVGYNIGRNSMAGKADQSFVDEPKFRRMQEEGNTFAKNGYAISMLDPAGFGGNNGAGFVGLRPHESGAAGFVGLQPHESGAAGFVGLRQHEFGMFHEVPSTYPNLPSMRETTLQGYHHNNPSGDMNDMHSNNPMFNYDNRYMYTKI</sequence>
<dbReference type="PROSITE" id="PS50846">
    <property type="entry name" value="HMA_2"/>
    <property type="match status" value="1"/>
</dbReference>
<evidence type="ECO:0000313" key="8">
    <source>
        <dbReference type="Proteomes" id="UP001165190"/>
    </source>
</evidence>
<evidence type="ECO:0000256" key="2">
    <source>
        <dbReference type="ARBA" id="ARBA00022723"/>
    </source>
</evidence>
<keyword evidence="4" id="KW-0636">Prenylation</keyword>
<feature type="domain" description="HMA" evidence="6">
    <location>
        <begin position="11"/>
        <end position="74"/>
    </location>
</feature>
<gene>
    <name evidence="7" type="ORF">HRI_004453400</name>
</gene>
<dbReference type="CDD" id="cd00371">
    <property type="entry name" value="HMA"/>
    <property type="match status" value="1"/>
</dbReference>
<dbReference type="GO" id="GO:0046872">
    <property type="term" value="F:metal ion binding"/>
    <property type="evidence" value="ECO:0007669"/>
    <property type="project" value="UniProtKB-KW"/>
</dbReference>
<dbReference type="InterPro" id="IPR006121">
    <property type="entry name" value="HMA_dom"/>
</dbReference>
<dbReference type="EMBL" id="BSYR01000049">
    <property type="protein sequence ID" value="GMJ07842.1"/>
    <property type="molecule type" value="Genomic_DNA"/>
</dbReference>
<protein>
    <recommendedName>
        <fullName evidence="6">HMA domain-containing protein</fullName>
    </recommendedName>
</protein>
<dbReference type="Pfam" id="PF00403">
    <property type="entry name" value="HMA"/>
    <property type="match status" value="1"/>
</dbReference>
<keyword evidence="8" id="KW-1185">Reference proteome</keyword>
<evidence type="ECO:0000259" key="6">
    <source>
        <dbReference type="PROSITE" id="PS50846"/>
    </source>
</evidence>
<keyword evidence="2" id="KW-0479">Metal-binding</keyword>
<reference evidence="7" key="1">
    <citation type="submission" date="2023-05" db="EMBL/GenBank/DDBJ databases">
        <title>Genome and transcriptome analyses reveal genes involved in the formation of fine ridges on petal epidermal cells in Hibiscus trionum.</title>
        <authorList>
            <person name="Koshimizu S."/>
            <person name="Masuda S."/>
            <person name="Ishii T."/>
            <person name="Shirasu K."/>
            <person name="Hoshino A."/>
            <person name="Arita M."/>
        </authorList>
    </citation>
    <scope>NUCLEOTIDE SEQUENCE</scope>
    <source>
        <strain evidence="7">Hamamatsu line</strain>
    </source>
</reference>
<evidence type="ECO:0000313" key="7">
    <source>
        <dbReference type="EMBL" id="GMJ07842.1"/>
    </source>
</evidence>
<evidence type="ECO:0000256" key="5">
    <source>
        <dbReference type="ARBA" id="ARBA00024045"/>
    </source>
</evidence>
<proteinExistence type="inferred from homology"/>
<dbReference type="PANTHER" id="PTHR45868">
    <property type="entry name" value="HEAVY METAL-ASSOCIATED ISOPRENYLATED PLANT PROTEIN 33-RELATED"/>
    <property type="match status" value="1"/>
</dbReference>
<comment type="similarity">
    <text evidence="5">Belongs to the HIPP family.</text>
</comment>
<dbReference type="AlphaFoldDB" id="A0A9W7MPB4"/>
<comment type="caution">
    <text evidence="7">The sequence shown here is derived from an EMBL/GenBank/DDBJ whole genome shotgun (WGS) entry which is preliminary data.</text>
</comment>
<dbReference type="OrthoDB" id="689350at2759"/>
<evidence type="ECO:0000256" key="3">
    <source>
        <dbReference type="ARBA" id="ARBA00023288"/>
    </source>
</evidence>
<dbReference type="PANTHER" id="PTHR45868:SF72">
    <property type="entry name" value="METAL TRANSPORT_DETOXIFICATION SUPERFAMILY PROTEIN, PUTATIVE-RELATED"/>
    <property type="match status" value="1"/>
</dbReference>
<evidence type="ECO:0000256" key="4">
    <source>
        <dbReference type="ARBA" id="ARBA00023289"/>
    </source>
</evidence>
<accession>A0A9W7MPB4</accession>
<dbReference type="Proteomes" id="UP001165190">
    <property type="component" value="Unassembled WGS sequence"/>
</dbReference>
<name>A0A9W7MPB4_HIBTR</name>
<evidence type="ECO:0000256" key="1">
    <source>
        <dbReference type="ARBA" id="ARBA00022481"/>
    </source>
</evidence>